<dbReference type="PANTHER" id="PTHR23135">
    <property type="entry name" value="MUR LIGASE FAMILY MEMBER"/>
    <property type="match status" value="1"/>
</dbReference>
<evidence type="ECO:0000313" key="4">
    <source>
        <dbReference type="Proteomes" id="UP000467635"/>
    </source>
</evidence>
<proteinExistence type="predicted"/>
<keyword evidence="3" id="KW-0436">Ligase</keyword>
<evidence type="ECO:0000313" key="3">
    <source>
        <dbReference type="EMBL" id="MSE07471.1"/>
    </source>
</evidence>
<dbReference type="Proteomes" id="UP000467635">
    <property type="component" value="Unassembled WGS sequence"/>
</dbReference>
<dbReference type="Pfam" id="PF02875">
    <property type="entry name" value="Mur_ligase_C"/>
    <property type="match status" value="1"/>
</dbReference>
<dbReference type="InterPro" id="IPR004101">
    <property type="entry name" value="Mur_ligase_C"/>
</dbReference>
<evidence type="ECO:0000259" key="2">
    <source>
        <dbReference type="Pfam" id="PF02875"/>
    </source>
</evidence>
<dbReference type="InterPro" id="IPR036565">
    <property type="entry name" value="Mur-like_cat_sf"/>
</dbReference>
<feature type="domain" description="Mur ligase C-terminal" evidence="2">
    <location>
        <begin position="93"/>
        <end position="221"/>
    </location>
</feature>
<evidence type="ECO:0000256" key="1">
    <source>
        <dbReference type="ARBA" id="ARBA00004752"/>
    </source>
</evidence>
<feature type="non-terminal residue" evidence="3">
    <location>
        <position position="1"/>
    </location>
</feature>
<reference evidence="3 4" key="1">
    <citation type="submission" date="2019-11" db="EMBL/GenBank/DDBJ databases">
        <title>Draft Genome Sequence of Plant Growth-Promoting Rhizosphere-Associated Bacteria.</title>
        <authorList>
            <person name="Vasilyev I.Y."/>
            <person name="Radchenko V."/>
            <person name="Ilnitskaya E.V."/>
        </authorList>
    </citation>
    <scope>NUCLEOTIDE SEQUENCE [LARGE SCALE GENOMIC DNA]</scope>
    <source>
        <strain evidence="3 4">VRA_01-1sq_f</strain>
    </source>
</reference>
<name>A0A7X2MDL1_9LACO</name>
<gene>
    <name evidence="3" type="ORF">GKC33_01680</name>
</gene>
<comment type="caution">
    <text evidence="3">The sequence shown here is derived from an EMBL/GenBank/DDBJ whole genome shotgun (WGS) entry which is preliminary data.</text>
</comment>
<comment type="pathway">
    <text evidence="1">Cell wall biogenesis; peptidoglycan biosynthesis.</text>
</comment>
<dbReference type="InterPro" id="IPR036615">
    <property type="entry name" value="Mur_ligase_C_dom_sf"/>
</dbReference>
<dbReference type="GO" id="GO:0016881">
    <property type="term" value="F:acid-amino acid ligase activity"/>
    <property type="evidence" value="ECO:0007669"/>
    <property type="project" value="InterPro"/>
</dbReference>
<dbReference type="Gene3D" id="3.90.190.20">
    <property type="entry name" value="Mur ligase, C-terminal domain"/>
    <property type="match status" value="1"/>
</dbReference>
<protein>
    <submittedName>
        <fullName evidence="3">UDP-N-acetylmuramoyl-L-alanyl-D-glutamate--2, 6-diaminopimelate ligase</fullName>
    </submittedName>
</protein>
<organism evidence="3 4">
    <name type="scientific">Ligilactobacillus salivarius</name>
    <dbReference type="NCBI Taxonomy" id="1624"/>
    <lineage>
        <taxon>Bacteria</taxon>
        <taxon>Bacillati</taxon>
        <taxon>Bacillota</taxon>
        <taxon>Bacilli</taxon>
        <taxon>Lactobacillales</taxon>
        <taxon>Lactobacillaceae</taxon>
        <taxon>Ligilactobacillus</taxon>
    </lineage>
</organism>
<accession>A0A7X2MDL1</accession>
<dbReference type="AlphaFoldDB" id="A0A7X2MDL1"/>
<dbReference type="GO" id="GO:0005524">
    <property type="term" value="F:ATP binding"/>
    <property type="evidence" value="ECO:0007669"/>
    <property type="project" value="InterPro"/>
</dbReference>
<dbReference type="EMBL" id="WKKX01000031">
    <property type="protein sequence ID" value="MSE07471.1"/>
    <property type="molecule type" value="Genomic_DNA"/>
</dbReference>
<dbReference type="PANTHER" id="PTHR23135:SF4">
    <property type="entry name" value="UDP-N-ACETYLMURAMOYL-L-ALANYL-D-GLUTAMATE--2,6-DIAMINOPIMELATE LIGASE MURE HOMOLOG, CHLOROPLASTIC"/>
    <property type="match status" value="1"/>
</dbReference>
<sequence>DIYVFVRKGAQISDNIPVDIEYQNDFEDLHKSVIEVKGLSDKAQTLHVDGKYELSVPGDYNEGNATSAIIATLLAGAKSEDARKTLDRVHIPGRMEIIKTKNNGTIYVDYAHNYASLKALFAFLKQQTHAGRVIAVLGSPGDKGISRRPGFGKAVSEEVDHVILTTDDPGFEDPMKIAQEIDSYINHDNVKVEFELDREMAIEKAIKMSTNNDIVVLAGKGEDPYQKIKGVDVPYPSDVNVAKKIVEEL</sequence>
<dbReference type="SUPFAM" id="SSF53623">
    <property type="entry name" value="MurD-like peptide ligases, catalytic domain"/>
    <property type="match status" value="1"/>
</dbReference>
<dbReference type="SUPFAM" id="SSF53244">
    <property type="entry name" value="MurD-like peptide ligases, peptide-binding domain"/>
    <property type="match status" value="1"/>
</dbReference>